<evidence type="ECO:0000256" key="16">
    <source>
        <dbReference type="SAM" id="MobiDB-lite"/>
    </source>
</evidence>
<evidence type="ECO:0000256" key="8">
    <source>
        <dbReference type="ARBA" id="ARBA00047899"/>
    </source>
</evidence>
<comment type="similarity">
    <text evidence="15">Belongs to the protein kinase superfamily. Ser/Thr protein kinase family. Aurora subfamily.</text>
</comment>
<evidence type="ECO:0000256" key="3">
    <source>
        <dbReference type="ARBA" id="ARBA00022527"/>
    </source>
</evidence>
<accession>A0A6A7B070</accession>
<dbReference type="PROSITE" id="PS00107">
    <property type="entry name" value="PROTEIN_KINASE_ATP"/>
    <property type="match status" value="1"/>
</dbReference>
<dbReference type="InterPro" id="IPR017441">
    <property type="entry name" value="Protein_kinase_ATP_BS"/>
</dbReference>
<evidence type="ECO:0000256" key="13">
    <source>
        <dbReference type="PROSITE-ProRule" id="PRU10141"/>
    </source>
</evidence>
<dbReference type="FunFam" id="1.10.510.10:FF:000235">
    <property type="entry name" value="Serine/threonine-protein kinase ark1"/>
    <property type="match status" value="1"/>
</dbReference>
<sequence length="407" mass="44732">MAPGKPSHISKTSSGASRPGNAGFIIACLMSTISYAKSKINALRSQRATKIIKPKATTRTTKQQNSLKRALSDHLIDSEQLPKASTAKASAAKASTARAPATEAQRDSAPSSTSQPDSAAPSSAPPHPTLTARHFELGSSLGRGNFGRVYLARHLTTNYICALKMISKAQCAKYSEEKLIRRELEIHQNLAHKNILKLLSWFHDDESIYLVLEYAVGGCLYTRLKKQPKGRFDEKTAAGFIAQMAEALRYMHAKNIIHRDIKPENILLGLHSEIKLADFGYSVHSESGLRSTLCGTIDYLSPEVALMTVKPGQSEEYYTKAIDQWTLGILMYELLVGKPPFEAMNGLATQRKIAGYKGKGVKFPRHISQRAEDLIGELLNIDAEKRMGLDDVLRHPWIAGHVGKSAQ</sequence>
<dbReference type="InterPro" id="IPR030616">
    <property type="entry name" value="Aur-like"/>
</dbReference>
<evidence type="ECO:0000256" key="14">
    <source>
        <dbReference type="RuleBase" id="RU000304"/>
    </source>
</evidence>
<feature type="cross-link" description="Glycyl lysine isopeptide (Lys-Gly) (interchain with G-Cter in SUMO2)" evidence="12">
    <location>
        <position position="262"/>
    </location>
</feature>
<dbReference type="EMBL" id="MU006314">
    <property type="protein sequence ID" value="KAF2848936.1"/>
    <property type="molecule type" value="Genomic_DNA"/>
</dbReference>
<feature type="binding site" evidence="11 13">
    <location>
        <position position="164"/>
    </location>
    <ligand>
        <name>ATP</name>
        <dbReference type="ChEBI" id="CHEBI:30616"/>
    </ligand>
</feature>
<evidence type="ECO:0000256" key="7">
    <source>
        <dbReference type="ARBA" id="ARBA00022840"/>
    </source>
</evidence>
<feature type="binding site" evidence="11">
    <location>
        <begin position="213"/>
        <end position="215"/>
    </location>
    <ligand>
        <name>ATP</name>
        <dbReference type="ChEBI" id="CHEBI:30616"/>
    </ligand>
</feature>
<dbReference type="GO" id="GO:0008608">
    <property type="term" value="P:attachment of spindle microtubules to kinetochore"/>
    <property type="evidence" value="ECO:0007669"/>
    <property type="project" value="UniProtKB-ARBA"/>
</dbReference>
<evidence type="ECO:0000256" key="5">
    <source>
        <dbReference type="ARBA" id="ARBA00022741"/>
    </source>
</evidence>
<dbReference type="GO" id="GO:1902115">
    <property type="term" value="P:regulation of organelle assembly"/>
    <property type="evidence" value="ECO:0007669"/>
    <property type="project" value="UniProtKB-ARBA"/>
</dbReference>
<feature type="domain" description="Protein kinase" evidence="17">
    <location>
        <begin position="135"/>
        <end position="398"/>
    </location>
</feature>
<dbReference type="PROSITE" id="PS50011">
    <property type="entry name" value="PROTEIN_KINASE_DOM"/>
    <property type="match status" value="1"/>
</dbReference>
<dbReference type="SUPFAM" id="SSF56112">
    <property type="entry name" value="Protein kinase-like (PK-like)"/>
    <property type="match status" value="1"/>
</dbReference>
<evidence type="ECO:0000256" key="11">
    <source>
        <dbReference type="PIRSR" id="PIRSR630616-2"/>
    </source>
</evidence>
<evidence type="ECO:0000259" key="17">
    <source>
        <dbReference type="PROSITE" id="PS50011"/>
    </source>
</evidence>
<dbReference type="GO" id="GO:0032465">
    <property type="term" value="P:regulation of cytokinesis"/>
    <property type="evidence" value="ECO:0007669"/>
    <property type="project" value="UniProtKB-ARBA"/>
</dbReference>
<evidence type="ECO:0000256" key="9">
    <source>
        <dbReference type="ARBA" id="ARBA00048679"/>
    </source>
</evidence>
<feature type="binding site" evidence="11">
    <location>
        <position position="278"/>
    </location>
    <ligand>
        <name>ATP</name>
        <dbReference type="ChEBI" id="CHEBI:30616"/>
    </ligand>
</feature>
<reference evidence="18" key="1">
    <citation type="submission" date="2020-01" db="EMBL/GenBank/DDBJ databases">
        <authorList>
            <consortium name="DOE Joint Genome Institute"/>
            <person name="Haridas S."/>
            <person name="Albert R."/>
            <person name="Binder M."/>
            <person name="Bloem J."/>
            <person name="Labutti K."/>
            <person name="Salamov A."/>
            <person name="Andreopoulos B."/>
            <person name="Baker S.E."/>
            <person name="Barry K."/>
            <person name="Bills G."/>
            <person name="Bluhm B.H."/>
            <person name="Cannon C."/>
            <person name="Castanera R."/>
            <person name="Culley D.E."/>
            <person name="Daum C."/>
            <person name="Ezra D."/>
            <person name="Gonzalez J.B."/>
            <person name="Henrissat B."/>
            <person name="Kuo A."/>
            <person name="Liang C."/>
            <person name="Lipzen A."/>
            <person name="Lutzoni F."/>
            <person name="Magnuson J."/>
            <person name="Mondo S."/>
            <person name="Nolan M."/>
            <person name="Ohm R."/>
            <person name="Pangilinan J."/>
            <person name="Park H.-J."/>
            <person name="Ramirez L."/>
            <person name="Alfaro M."/>
            <person name="Sun H."/>
            <person name="Tritt A."/>
            <person name="Yoshinaga Y."/>
            <person name="Zwiers L.-H."/>
            <person name="Turgeon B.G."/>
            <person name="Goodwin S.B."/>
            <person name="Spatafora J.W."/>
            <person name="Crous P.W."/>
            <person name="Grigoriev I.V."/>
        </authorList>
    </citation>
    <scope>NUCLEOTIDE SEQUENCE</scope>
    <source>
        <strain evidence="18">IPT5</strain>
    </source>
</reference>
<evidence type="ECO:0000256" key="12">
    <source>
        <dbReference type="PIRSR" id="PIRSR630616-3"/>
    </source>
</evidence>
<dbReference type="GO" id="GO:0051233">
    <property type="term" value="C:spindle midzone"/>
    <property type="evidence" value="ECO:0007669"/>
    <property type="project" value="UniProtKB-ARBA"/>
</dbReference>
<dbReference type="PANTHER" id="PTHR24350">
    <property type="entry name" value="SERINE/THREONINE-PROTEIN KINASE IAL-RELATED"/>
    <property type="match status" value="1"/>
</dbReference>
<keyword evidence="3 14" id="KW-0723">Serine/threonine-protein kinase</keyword>
<dbReference type="GO" id="GO:0000776">
    <property type="term" value="C:kinetochore"/>
    <property type="evidence" value="ECO:0007669"/>
    <property type="project" value="UniProtKB-ARBA"/>
</dbReference>
<dbReference type="Gene3D" id="1.10.510.10">
    <property type="entry name" value="Transferase(Phosphotransferase) domain 1"/>
    <property type="match status" value="1"/>
</dbReference>
<dbReference type="SMART" id="SM00220">
    <property type="entry name" value="S_TKc"/>
    <property type="match status" value="1"/>
</dbReference>
<comment type="catalytic activity">
    <reaction evidence="9 15">
        <text>L-seryl-[protein] + ATP = O-phospho-L-seryl-[protein] + ADP + H(+)</text>
        <dbReference type="Rhea" id="RHEA:17989"/>
        <dbReference type="Rhea" id="RHEA-COMP:9863"/>
        <dbReference type="Rhea" id="RHEA-COMP:11604"/>
        <dbReference type="ChEBI" id="CHEBI:15378"/>
        <dbReference type="ChEBI" id="CHEBI:29999"/>
        <dbReference type="ChEBI" id="CHEBI:30616"/>
        <dbReference type="ChEBI" id="CHEBI:83421"/>
        <dbReference type="ChEBI" id="CHEBI:456216"/>
        <dbReference type="EC" id="2.7.11.1"/>
    </reaction>
</comment>
<feature type="active site" description="Proton acceptor" evidence="10">
    <location>
        <position position="260"/>
    </location>
</feature>
<dbReference type="GO" id="GO:0004674">
    <property type="term" value="F:protein serine/threonine kinase activity"/>
    <property type="evidence" value="ECO:0007669"/>
    <property type="project" value="UniProtKB-KW"/>
</dbReference>
<keyword evidence="19" id="KW-1185">Reference proteome</keyword>
<dbReference type="EC" id="2.7.11.1" evidence="1 15"/>
<dbReference type="GO" id="GO:0044779">
    <property type="term" value="P:meiotic spindle checkpoint signaling"/>
    <property type="evidence" value="ECO:0007669"/>
    <property type="project" value="UniProtKB-ARBA"/>
</dbReference>
<dbReference type="OrthoDB" id="377346at2759"/>
<dbReference type="InterPro" id="IPR008271">
    <property type="entry name" value="Ser/Thr_kinase_AS"/>
</dbReference>
<keyword evidence="6 15" id="KW-0418">Kinase</keyword>
<evidence type="ECO:0000256" key="4">
    <source>
        <dbReference type="ARBA" id="ARBA00022679"/>
    </source>
</evidence>
<dbReference type="CDD" id="cd14007">
    <property type="entry name" value="STKc_Aurora"/>
    <property type="match status" value="1"/>
</dbReference>
<evidence type="ECO:0000256" key="10">
    <source>
        <dbReference type="PIRSR" id="PIRSR630616-1"/>
    </source>
</evidence>
<dbReference type="GO" id="GO:0032133">
    <property type="term" value="C:chromosome passenger complex"/>
    <property type="evidence" value="ECO:0007669"/>
    <property type="project" value="UniProtKB-ARBA"/>
</dbReference>
<dbReference type="GO" id="GO:0072479">
    <property type="term" value="P:response to mitotic cell cycle spindle assembly checkpoint signaling"/>
    <property type="evidence" value="ECO:0007669"/>
    <property type="project" value="UniProtKB-ARBA"/>
</dbReference>
<protein>
    <recommendedName>
        <fullName evidence="2 15">Aurora kinase</fullName>
        <ecNumber evidence="1 15">2.7.11.1</ecNumber>
    </recommendedName>
</protein>
<evidence type="ECO:0000256" key="2">
    <source>
        <dbReference type="ARBA" id="ARBA00021157"/>
    </source>
</evidence>
<evidence type="ECO:0000313" key="19">
    <source>
        <dbReference type="Proteomes" id="UP000799423"/>
    </source>
</evidence>
<keyword evidence="4 15" id="KW-0808">Transferase</keyword>
<keyword evidence="7 11" id="KW-0067">ATP-binding</keyword>
<dbReference type="PROSITE" id="PS00108">
    <property type="entry name" value="PROTEIN_KINASE_ST"/>
    <property type="match status" value="1"/>
</dbReference>
<keyword evidence="5 11" id="KW-0547">Nucleotide-binding</keyword>
<feature type="compositionally biased region" description="Low complexity" evidence="16">
    <location>
        <begin position="83"/>
        <end position="122"/>
    </location>
</feature>
<evidence type="ECO:0000256" key="6">
    <source>
        <dbReference type="ARBA" id="ARBA00022777"/>
    </source>
</evidence>
<dbReference type="FunFam" id="3.30.200.20:FF:000042">
    <property type="entry name" value="Aurora kinase A"/>
    <property type="match status" value="1"/>
</dbReference>
<dbReference type="GO" id="GO:0000819">
    <property type="term" value="P:sister chromatid segregation"/>
    <property type="evidence" value="ECO:0007669"/>
    <property type="project" value="UniProtKB-ARBA"/>
</dbReference>
<name>A0A6A7B070_9PLEO</name>
<proteinExistence type="inferred from homology"/>
<evidence type="ECO:0000256" key="1">
    <source>
        <dbReference type="ARBA" id="ARBA00012513"/>
    </source>
</evidence>
<dbReference type="GO" id="GO:0045143">
    <property type="term" value="P:homologous chromosome segregation"/>
    <property type="evidence" value="ECO:0007669"/>
    <property type="project" value="UniProtKB-ARBA"/>
</dbReference>
<feature type="compositionally biased region" description="Polar residues" evidence="16">
    <location>
        <begin position="57"/>
        <end position="67"/>
    </location>
</feature>
<gene>
    <name evidence="18" type="ORF">T440DRAFT_519524</name>
</gene>
<feature type="binding site" evidence="11">
    <location>
        <begin position="264"/>
        <end position="265"/>
    </location>
    <ligand>
        <name>ATP</name>
        <dbReference type="ChEBI" id="CHEBI:30616"/>
    </ligand>
</feature>
<evidence type="ECO:0000256" key="15">
    <source>
        <dbReference type="RuleBase" id="RU367134"/>
    </source>
</evidence>
<dbReference type="GO" id="GO:0090266">
    <property type="term" value="P:regulation of mitotic cell cycle spindle assembly checkpoint"/>
    <property type="evidence" value="ECO:0007669"/>
    <property type="project" value="UniProtKB-ARBA"/>
</dbReference>
<dbReference type="Pfam" id="PF00069">
    <property type="entry name" value="Pkinase"/>
    <property type="match status" value="1"/>
</dbReference>
<dbReference type="AlphaFoldDB" id="A0A6A7B070"/>
<comment type="catalytic activity">
    <reaction evidence="8 15">
        <text>L-threonyl-[protein] + ATP = O-phospho-L-threonyl-[protein] + ADP + H(+)</text>
        <dbReference type="Rhea" id="RHEA:46608"/>
        <dbReference type="Rhea" id="RHEA-COMP:11060"/>
        <dbReference type="Rhea" id="RHEA-COMP:11605"/>
        <dbReference type="ChEBI" id="CHEBI:15378"/>
        <dbReference type="ChEBI" id="CHEBI:30013"/>
        <dbReference type="ChEBI" id="CHEBI:30616"/>
        <dbReference type="ChEBI" id="CHEBI:61977"/>
        <dbReference type="ChEBI" id="CHEBI:456216"/>
        <dbReference type="EC" id="2.7.11.1"/>
    </reaction>
</comment>
<organism evidence="18 19">
    <name type="scientific">Plenodomus tracheiphilus IPT5</name>
    <dbReference type="NCBI Taxonomy" id="1408161"/>
    <lineage>
        <taxon>Eukaryota</taxon>
        <taxon>Fungi</taxon>
        <taxon>Dikarya</taxon>
        <taxon>Ascomycota</taxon>
        <taxon>Pezizomycotina</taxon>
        <taxon>Dothideomycetes</taxon>
        <taxon>Pleosporomycetidae</taxon>
        <taxon>Pleosporales</taxon>
        <taxon>Pleosporineae</taxon>
        <taxon>Leptosphaeriaceae</taxon>
        <taxon>Plenodomus</taxon>
    </lineage>
</organism>
<dbReference type="GO" id="GO:0005524">
    <property type="term" value="F:ATP binding"/>
    <property type="evidence" value="ECO:0007669"/>
    <property type="project" value="UniProtKB-UniRule"/>
</dbReference>
<feature type="region of interest" description="Disordered" evidence="16">
    <location>
        <begin position="53"/>
        <end position="132"/>
    </location>
</feature>
<dbReference type="InterPro" id="IPR000719">
    <property type="entry name" value="Prot_kinase_dom"/>
</dbReference>
<evidence type="ECO:0000313" key="18">
    <source>
        <dbReference type="EMBL" id="KAF2848936.1"/>
    </source>
</evidence>
<dbReference type="Proteomes" id="UP000799423">
    <property type="component" value="Unassembled WGS sequence"/>
</dbReference>
<dbReference type="InterPro" id="IPR011009">
    <property type="entry name" value="Kinase-like_dom_sf"/>
</dbReference>